<evidence type="ECO:0000256" key="5">
    <source>
        <dbReference type="SAM" id="MobiDB-lite"/>
    </source>
</evidence>
<reference evidence="7 8" key="1">
    <citation type="submission" date="2016-10" db="EMBL/GenBank/DDBJ databases">
        <authorList>
            <person name="de Groot N.N."/>
        </authorList>
    </citation>
    <scope>NUCLEOTIDE SEQUENCE [LARGE SCALE GENOMIC DNA]</scope>
    <source>
        <strain evidence="7 8">CGMCC 4.5739</strain>
    </source>
</reference>
<dbReference type="GO" id="GO:0046872">
    <property type="term" value="F:metal ion binding"/>
    <property type="evidence" value="ECO:0007669"/>
    <property type="project" value="UniProtKB-KW"/>
</dbReference>
<evidence type="ECO:0000256" key="3">
    <source>
        <dbReference type="ARBA" id="ARBA00022723"/>
    </source>
</evidence>
<dbReference type="Proteomes" id="UP000199207">
    <property type="component" value="Unassembled WGS sequence"/>
</dbReference>
<keyword evidence="3" id="KW-0479">Metal-binding</keyword>
<keyword evidence="4" id="KW-0106">Calcium</keyword>
<name>A0A1I1QWD3_9ACTN</name>
<accession>A0A1I1QWD3</accession>
<evidence type="ECO:0000259" key="6">
    <source>
        <dbReference type="Pfam" id="PF01951"/>
    </source>
</evidence>
<dbReference type="InterPro" id="IPR036820">
    <property type="entry name" value="Archease_dom_sf"/>
</dbReference>
<evidence type="ECO:0000256" key="1">
    <source>
        <dbReference type="ARBA" id="ARBA00007963"/>
    </source>
</evidence>
<dbReference type="Pfam" id="PF01951">
    <property type="entry name" value="Archease"/>
    <property type="match status" value="1"/>
</dbReference>
<dbReference type="EMBL" id="FOLM01000012">
    <property type="protein sequence ID" value="SFD26396.1"/>
    <property type="molecule type" value="Genomic_DNA"/>
</dbReference>
<comment type="similarity">
    <text evidence="1">Belongs to the archease family.</text>
</comment>
<feature type="region of interest" description="Disordered" evidence="5">
    <location>
        <begin position="1"/>
        <end position="30"/>
    </location>
</feature>
<gene>
    <name evidence="7" type="ORF">SAMN05421773_11244</name>
</gene>
<proteinExistence type="inferred from homology"/>
<evidence type="ECO:0000256" key="4">
    <source>
        <dbReference type="ARBA" id="ARBA00022837"/>
    </source>
</evidence>
<keyword evidence="2" id="KW-0819">tRNA processing</keyword>
<feature type="domain" description="Archease" evidence="6">
    <location>
        <begin position="30"/>
        <end position="160"/>
    </location>
</feature>
<evidence type="ECO:0000313" key="8">
    <source>
        <dbReference type="Proteomes" id="UP000199207"/>
    </source>
</evidence>
<dbReference type="Gene3D" id="3.55.10.10">
    <property type="entry name" value="Archease domain"/>
    <property type="match status" value="1"/>
</dbReference>
<evidence type="ECO:0000256" key="2">
    <source>
        <dbReference type="ARBA" id="ARBA00022694"/>
    </source>
</evidence>
<evidence type="ECO:0000313" key="7">
    <source>
        <dbReference type="EMBL" id="SFD26396.1"/>
    </source>
</evidence>
<dbReference type="GO" id="GO:0008033">
    <property type="term" value="P:tRNA processing"/>
    <property type="evidence" value="ECO:0007669"/>
    <property type="project" value="UniProtKB-KW"/>
</dbReference>
<feature type="compositionally biased region" description="Basic and acidic residues" evidence="5">
    <location>
        <begin position="9"/>
        <end position="20"/>
    </location>
</feature>
<keyword evidence="8" id="KW-1185">Reference proteome</keyword>
<protein>
    <submittedName>
        <fullName evidence="7">SHS2 domain-containing protein</fullName>
    </submittedName>
</protein>
<dbReference type="STRING" id="910347.SAMN05421773_11244"/>
<organism evidence="7 8">
    <name type="scientific">Streptomyces aidingensis</name>
    <dbReference type="NCBI Taxonomy" id="910347"/>
    <lineage>
        <taxon>Bacteria</taxon>
        <taxon>Bacillati</taxon>
        <taxon>Actinomycetota</taxon>
        <taxon>Actinomycetes</taxon>
        <taxon>Kitasatosporales</taxon>
        <taxon>Streptomycetaceae</taxon>
        <taxon>Streptomyces</taxon>
    </lineage>
</organism>
<dbReference type="AlphaFoldDB" id="A0A1I1QWD3"/>
<dbReference type="SUPFAM" id="SSF69819">
    <property type="entry name" value="MTH1598-like"/>
    <property type="match status" value="1"/>
</dbReference>
<dbReference type="InterPro" id="IPR023572">
    <property type="entry name" value="Archease_dom"/>
</dbReference>
<sequence length="160" mass="16763">MRYPPGRSGPERTGADRGGDGMDGSGGHRAVPHTADVRIEAWGATREECLAQAVAGLVGCFADLSGARPRAVRRLRPTGRSDDELLAALLEDVLFRLDVHGEVPVEAAAERTEGGLEVRLSVTGLDSVEITGAVPKAVSWNELHLSPAPSGWSCAATVDV</sequence>